<evidence type="ECO:0000313" key="1">
    <source>
        <dbReference type="EMBL" id="OQR66145.1"/>
    </source>
</evidence>
<dbReference type="AlphaFoldDB" id="A0A1V9WY14"/>
<proteinExistence type="predicted"/>
<dbReference type="EMBL" id="MNPL01033605">
    <property type="protein sequence ID" value="OQR66145.1"/>
    <property type="molecule type" value="Genomic_DNA"/>
</dbReference>
<reference evidence="1 2" key="1">
    <citation type="journal article" date="2017" name="Gigascience">
        <title>Draft genome of the honey bee ectoparasitic mite, Tropilaelaps mercedesae, is shaped by the parasitic life history.</title>
        <authorList>
            <person name="Dong X."/>
            <person name="Armstrong S.D."/>
            <person name="Xia D."/>
            <person name="Makepeace B.L."/>
            <person name="Darby A.C."/>
            <person name="Kadowaki T."/>
        </authorList>
    </citation>
    <scope>NUCLEOTIDE SEQUENCE [LARGE SCALE GENOMIC DNA]</scope>
    <source>
        <strain evidence="1">Wuxi-XJTLU</strain>
    </source>
</reference>
<sequence length="114" mass="12923">MHEKHIYILAVSYFSYHQSTRFITRTFSLLSINTEVKYLSMFACSVSHKDGLKPKRKLLGTPKERSSSRTLIMMRASTLSGLGSKYSNSVLTTMCNGNVNSMQNRASSYSLELR</sequence>
<dbReference type="Proteomes" id="UP000192247">
    <property type="component" value="Unassembled WGS sequence"/>
</dbReference>
<keyword evidence="2" id="KW-1185">Reference proteome</keyword>
<organism evidence="1 2">
    <name type="scientific">Tropilaelaps mercedesae</name>
    <dbReference type="NCBI Taxonomy" id="418985"/>
    <lineage>
        <taxon>Eukaryota</taxon>
        <taxon>Metazoa</taxon>
        <taxon>Ecdysozoa</taxon>
        <taxon>Arthropoda</taxon>
        <taxon>Chelicerata</taxon>
        <taxon>Arachnida</taxon>
        <taxon>Acari</taxon>
        <taxon>Parasitiformes</taxon>
        <taxon>Mesostigmata</taxon>
        <taxon>Gamasina</taxon>
        <taxon>Dermanyssoidea</taxon>
        <taxon>Laelapidae</taxon>
        <taxon>Tropilaelaps</taxon>
    </lineage>
</organism>
<dbReference type="InParanoid" id="A0A1V9WY14"/>
<name>A0A1V9WY14_9ACAR</name>
<comment type="caution">
    <text evidence="1">The sequence shown here is derived from an EMBL/GenBank/DDBJ whole genome shotgun (WGS) entry which is preliminary data.</text>
</comment>
<accession>A0A1V9WY14</accession>
<evidence type="ECO:0000313" key="2">
    <source>
        <dbReference type="Proteomes" id="UP000192247"/>
    </source>
</evidence>
<gene>
    <name evidence="1" type="ORF">BIW11_14347</name>
</gene>
<protein>
    <submittedName>
        <fullName evidence="1">Uncharacterized protein</fullName>
    </submittedName>
</protein>